<name>A0A926F190_9FIRM</name>
<dbReference type="GO" id="GO:0051539">
    <property type="term" value="F:4 iron, 4 sulfur cluster binding"/>
    <property type="evidence" value="ECO:0007669"/>
    <property type="project" value="UniProtKB-KW"/>
</dbReference>
<keyword evidence="3" id="KW-0408">Iron</keyword>
<keyword evidence="4" id="KW-0411">Iron-sulfur</keyword>
<feature type="domain" description="4Fe-4S ferredoxin-type" evidence="5">
    <location>
        <begin position="44"/>
        <end position="73"/>
    </location>
</feature>
<proteinExistence type="predicted"/>
<reference evidence="6 7" key="1">
    <citation type="submission" date="2020-08" db="EMBL/GenBank/DDBJ databases">
        <title>Genome public.</title>
        <authorList>
            <person name="Liu C."/>
            <person name="Sun Q."/>
        </authorList>
    </citation>
    <scope>NUCLEOTIDE SEQUENCE [LARGE SCALE GENOMIC DNA]</scope>
    <source>
        <strain evidence="6 7">NSJ-26</strain>
    </source>
</reference>
<organism evidence="6 7">
    <name type="scientific">Wansuia hejianensis</name>
    <dbReference type="NCBI Taxonomy" id="2763667"/>
    <lineage>
        <taxon>Bacteria</taxon>
        <taxon>Bacillati</taxon>
        <taxon>Bacillota</taxon>
        <taxon>Clostridia</taxon>
        <taxon>Lachnospirales</taxon>
        <taxon>Lachnospiraceae</taxon>
        <taxon>Wansuia</taxon>
    </lineage>
</organism>
<sequence>MSTARGKVTFKEDICKGCGLCNAACPVGILGLNPDSINIKGYHPAYVVEPDKCTGCTNCAVTCPDLVITVERR</sequence>
<feature type="domain" description="4Fe-4S ferredoxin-type" evidence="5">
    <location>
        <begin position="6"/>
        <end position="35"/>
    </location>
</feature>
<evidence type="ECO:0000256" key="3">
    <source>
        <dbReference type="ARBA" id="ARBA00023004"/>
    </source>
</evidence>
<dbReference type="RefSeq" id="WP_249324379.1">
    <property type="nucleotide sequence ID" value="NZ_JACRTK010000004.1"/>
</dbReference>
<accession>A0A926F190</accession>
<evidence type="ECO:0000313" key="7">
    <source>
        <dbReference type="Proteomes" id="UP000601522"/>
    </source>
</evidence>
<evidence type="ECO:0000256" key="1">
    <source>
        <dbReference type="ARBA" id="ARBA00022485"/>
    </source>
</evidence>
<comment type="caution">
    <text evidence="6">The sequence shown here is derived from an EMBL/GenBank/DDBJ whole genome shotgun (WGS) entry which is preliminary data.</text>
</comment>
<dbReference type="InterPro" id="IPR017896">
    <property type="entry name" value="4Fe4S_Fe-S-bd"/>
</dbReference>
<dbReference type="InterPro" id="IPR050572">
    <property type="entry name" value="Fe-S_Ferredoxin"/>
</dbReference>
<evidence type="ECO:0000256" key="4">
    <source>
        <dbReference type="ARBA" id="ARBA00023014"/>
    </source>
</evidence>
<dbReference type="EMBL" id="JACRTK010000004">
    <property type="protein sequence ID" value="MBC8591516.1"/>
    <property type="molecule type" value="Genomic_DNA"/>
</dbReference>
<dbReference type="Proteomes" id="UP000601522">
    <property type="component" value="Unassembled WGS sequence"/>
</dbReference>
<dbReference type="PROSITE" id="PS51379">
    <property type="entry name" value="4FE4S_FER_2"/>
    <property type="match status" value="2"/>
</dbReference>
<dbReference type="PANTHER" id="PTHR43687:SF4">
    <property type="entry name" value="BLR5484 PROTEIN"/>
    <property type="match status" value="1"/>
</dbReference>
<keyword evidence="7" id="KW-1185">Reference proteome</keyword>
<dbReference type="InterPro" id="IPR017900">
    <property type="entry name" value="4Fe4S_Fe_S_CS"/>
</dbReference>
<dbReference type="PROSITE" id="PS00198">
    <property type="entry name" value="4FE4S_FER_1"/>
    <property type="match status" value="2"/>
</dbReference>
<protein>
    <submittedName>
        <fullName evidence="6">4Fe-4S dicluster domain-containing protein</fullName>
    </submittedName>
</protein>
<evidence type="ECO:0000313" key="6">
    <source>
        <dbReference type="EMBL" id="MBC8591516.1"/>
    </source>
</evidence>
<dbReference type="GO" id="GO:0046872">
    <property type="term" value="F:metal ion binding"/>
    <property type="evidence" value="ECO:0007669"/>
    <property type="project" value="UniProtKB-KW"/>
</dbReference>
<dbReference type="Gene3D" id="3.30.70.20">
    <property type="match status" value="2"/>
</dbReference>
<gene>
    <name evidence="6" type="ORF">H8689_10380</name>
</gene>
<evidence type="ECO:0000256" key="2">
    <source>
        <dbReference type="ARBA" id="ARBA00022723"/>
    </source>
</evidence>
<dbReference type="AlphaFoldDB" id="A0A926F190"/>
<dbReference type="SUPFAM" id="SSF54862">
    <property type="entry name" value="4Fe-4S ferredoxins"/>
    <property type="match status" value="1"/>
</dbReference>
<dbReference type="PANTHER" id="PTHR43687">
    <property type="entry name" value="ADENYLYLSULFATE REDUCTASE, BETA SUBUNIT"/>
    <property type="match status" value="1"/>
</dbReference>
<keyword evidence="1" id="KW-0004">4Fe-4S</keyword>
<evidence type="ECO:0000259" key="5">
    <source>
        <dbReference type="PROSITE" id="PS51379"/>
    </source>
</evidence>
<dbReference type="Pfam" id="PF12838">
    <property type="entry name" value="Fer4_7"/>
    <property type="match status" value="1"/>
</dbReference>
<keyword evidence="2" id="KW-0479">Metal-binding</keyword>